<dbReference type="Proteomes" id="UP000007174">
    <property type="component" value="Unassembled WGS sequence"/>
</dbReference>
<feature type="compositionally biased region" description="Polar residues" evidence="1">
    <location>
        <begin position="92"/>
        <end position="102"/>
    </location>
</feature>
<accession>H1UZ18</accession>
<organism evidence="2 3">
    <name type="scientific">Colletotrichum higginsianum (strain IMI 349063)</name>
    <name type="common">Crucifer anthracnose fungus</name>
    <dbReference type="NCBI Taxonomy" id="759273"/>
    <lineage>
        <taxon>Eukaryota</taxon>
        <taxon>Fungi</taxon>
        <taxon>Dikarya</taxon>
        <taxon>Ascomycota</taxon>
        <taxon>Pezizomycotina</taxon>
        <taxon>Sordariomycetes</taxon>
        <taxon>Hypocreomycetidae</taxon>
        <taxon>Glomerellales</taxon>
        <taxon>Glomerellaceae</taxon>
        <taxon>Colletotrichum</taxon>
        <taxon>Colletotrichum destructivum species complex</taxon>
    </lineage>
</organism>
<evidence type="ECO:0000313" key="2">
    <source>
        <dbReference type="EMBL" id="CCF33219.1"/>
    </source>
</evidence>
<gene>
    <name evidence="2" type="ORF">CH063_00937</name>
</gene>
<reference evidence="3" key="1">
    <citation type="journal article" date="2012" name="Nat. Genet.">
        <title>Lifestyle transitions in plant pathogenic Colletotrichum fungi deciphered by genome and transcriptome analyses.</title>
        <authorList>
            <person name="O'Connell R.J."/>
            <person name="Thon M.R."/>
            <person name="Hacquard S."/>
            <person name="Amyotte S.G."/>
            <person name="Kleemann J."/>
            <person name="Torres M.F."/>
            <person name="Damm U."/>
            <person name="Buiate E.A."/>
            <person name="Epstein L."/>
            <person name="Alkan N."/>
            <person name="Altmueller J."/>
            <person name="Alvarado-Balderrama L."/>
            <person name="Bauser C.A."/>
            <person name="Becker C."/>
            <person name="Birren B.W."/>
            <person name="Chen Z."/>
            <person name="Choi J."/>
            <person name="Crouch J.A."/>
            <person name="Duvick J.P."/>
            <person name="Farman M.A."/>
            <person name="Gan P."/>
            <person name="Heiman D."/>
            <person name="Henrissat B."/>
            <person name="Howard R.J."/>
            <person name="Kabbage M."/>
            <person name="Koch C."/>
            <person name="Kracher B."/>
            <person name="Kubo Y."/>
            <person name="Law A.D."/>
            <person name="Lebrun M.-H."/>
            <person name="Lee Y.-H."/>
            <person name="Miyara I."/>
            <person name="Moore N."/>
            <person name="Neumann U."/>
            <person name="Nordstroem K."/>
            <person name="Panaccione D.G."/>
            <person name="Panstruga R."/>
            <person name="Place M."/>
            <person name="Proctor R.H."/>
            <person name="Prusky D."/>
            <person name="Rech G."/>
            <person name="Reinhardt R."/>
            <person name="Rollins J.A."/>
            <person name="Rounsley S."/>
            <person name="Schardl C.L."/>
            <person name="Schwartz D.C."/>
            <person name="Shenoy N."/>
            <person name="Shirasu K."/>
            <person name="Sikhakolli U.R."/>
            <person name="Stueber K."/>
            <person name="Sukno S.A."/>
            <person name="Sweigard J.A."/>
            <person name="Takano Y."/>
            <person name="Takahara H."/>
            <person name="Trail F."/>
            <person name="van der Does H.C."/>
            <person name="Voll L.M."/>
            <person name="Will I."/>
            <person name="Young S."/>
            <person name="Zeng Q."/>
            <person name="Zhang J."/>
            <person name="Zhou S."/>
            <person name="Dickman M.B."/>
            <person name="Schulze-Lefert P."/>
            <person name="Ver Loren van Themaat E."/>
            <person name="Ma L.-J."/>
            <person name="Vaillancourt L.J."/>
        </authorList>
    </citation>
    <scope>NUCLEOTIDE SEQUENCE [LARGE SCALE GENOMIC DNA]</scope>
    <source>
        <strain evidence="3">IMI 349063</strain>
    </source>
</reference>
<protein>
    <submittedName>
        <fullName evidence="2">Uncharacterized protein</fullName>
    </submittedName>
</protein>
<feature type="region of interest" description="Disordered" evidence="1">
    <location>
        <begin position="75"/>
        <end position="133"/>
    </location>
</feature>
<dbReference type="VEuPathDB" id="FungiDB:CH63R_00269"/>
<proteinExistence type="predicted"/>
<dbReference type="HOGENOM" id="CLU_1384070_0_0_1"/>
<evidence type="ECO:0000313" key="3">
    <source>
        <dbReference type="Proteomes" id="UP000007174"/>
    </source>
</evidence>
<sequence>MFMTAEDILQSIAESFPQVQEAADWKQVPTLSSAEIRQRGISARSTKHADETESSLYTSTAGTFSVVTETDLTSLSSVPDQPLSVAREERTNMQPQQSNTAGGFSIHRNATREASGKSHQRTSHSMANSSKSSSKRAPIYVNVWYCSSCHYGPLNPYTDGHCGNCGHQRCYDCITTLIEQHNGHSSPEGSKQRGKGD</sequence>
<dbReference type="EMBL" id="CACQ02000679">
    <property type="protein sequence ID" value="CCF33219.1"/>
    <property type="molecule type" value="Genomic_DNA"/>
</dbReference>
<evidence type="ECO:0000256" key="1">
    <source>
        <dbReference type="SAM" id="MobiDB-lite"/>
    </source>
</evidence>
<feature type="compositionally biased region" description="Low complexity" evidence="1">
    <location>
        <begin position="123"/>
        <end position="132"/>
    </location>
</feature>
<dbReference type="AlphaFoldDB" id="H1UZ18"/>
<name>H1UZ18_COLHI</name>